<dbReference type="FunFam" id="3.30.160.60:FF:002343">
    <property type="entry name" value="Zinc finger protein 33A"/>
    <property type="match status" value="3"/>
</dbReference>
<dbReference type="InterPro" id="IPR050331">
    <property type="entry name" value="Zinc_finger"/>
</dbReference>
<keyword evidence="9" id="KW-1185">Reference proteome</keyword>
<keyword evidence="2" id="KW-0677">Repeat</keyword>
<sequence>MTEPRQWRRDDSLSDCSEGLLLRGRGGARILAAEAGLQACPHLGGWRQLLRTCPRDRREDVHPTLVQQIQRQKFHLIPPPLWTCAVSSYAHMCYVTVTFSPAQACLQEPSKEQMSAQQDRSSSSNHSLVKASRATDFSYQSALITHKRSHTGEKPFLCTECGQAFNHKSDLVTHKMAHSGEKPFVCQEFEPRHTPEDPLMGEALCFSDKSNLTTHQRTHSGEKPYVCRERGRGFRRKSTLTAHQRTHSGETFLCKECGRGFRQKSHLISHQRTHSGEKAYVCTECGQGFSQKANLVRHKLAHSREKPSVLQPEGGPPKTSEDTLGGEALRMQGVLAKLQR</sequence>
<evidence type="ECO:0000256" key="2">
    <source>
        <dbReference type="ARBA" id="ARBA00022737"/>
    </source>
</evidence>
<feature type="region of interest" description="Disordered" evidence="6">
    <location>
        <begin position="110"/>
        <end position="129"/>
    </location>
</feature>
<dbReference type="PANTHER" id="PTHR16515">
    <property type="entry name" value="PR DOMAIN ZINC FINGER PROTEIN"/>
    <property type="match status" value="1"/>
</dbReference>
<dbReference type="GO" id="GO:0042800">
    <property type="term" value="F:histone H3K4 methyltransferase activity"/>
    <property type="evidence" value="ECO:0007669"/>
    <property type="project" value="TreeGrafter"/>
</dbReference>
<dbReference type="PROSITE" id="PS00028">
    <property type="entry name" value="ZINC_FINGER_C2H2_1"/>
    <property type="match status" value="3"/>
</dbReference>
<keyword evidence="4" id="KW-0862">Zinc</keyword>
<keyword evidence="8" id="KW-0489">Methyltransferase</keyword>
<feature type="domain" description="C2H2-type" evidence="7">
    <location>
        <begin position="206"/>
        <end position="224"/>
    </location>
</feature>
<gene>
    <name evidence="8" type="ORF">Cadr_000014813</name>
</gene>
<dbReference type="Gene3D" id="3.30.160.60">
    <property type="entry name" value="Classic Zinc Finger"/>
    <property type="match status" value="6"/>
</dbReference>
<dbReference type="EMBL" id="JWIN03000010">
    <property type="protein sequence ID" value="KAB1272967.1"/>
    <property type="molecule type" value="Genomic_DNA"/>
</dbReference>
<evidence type="ECO:0000256" key="5">
    <source>
        <dbReference type="PROSITE-ProRule" id="PRU00042"/>
    </source>
</evidence>
<evidence type="ECO:0000259" key="7">
    <source>
        <dbReference type="PROSITE" id="PS50157"/>
    </source>
</evidence>
<dbReference type="GO" id="GO:0008270">
    <property type="term" value="F:zinc ion binding"/>
    <property type="evidence" value="ECO:0007669"/>
    <property type="project" value="UniProtKB-KW"/>
</dbReference>
<evidence type="ECO:0000256" key="6">
    <source>
        <dbReference type="SAM" id="MobiDB-lite"/>
    </source>
</evidence>
<reference evidence="8 9" key="1">
    <citation type="journal article" date="2019" name="Mol. Ecol. Resour.">
        <title>Improving Illumina assemblies with Hi-C and long reads: an example with the North African dromedary.</title>
        <authorList>
            <person name="Elbers J.P."/>
            <person name="Rogers M.F."/>
            <person name="Perelman P.L."/>
            <person name="Proskuryakova A.A."/>
            <person name="Serdyukova N.A."/>
            <person name="Johnson W.E."/>
            <person name="Horin P."/>
            <person name="Corander J."/>
            <person name="Murphy D."/>
            <person name="Burger P.A."/>
        </authorList>
    </citation>
    <scope>NUCLEOTIDE SEQUENCE [LARGE SCALE GENOMIC DNA]</scope>
    <source>
        <strain evidence="8">Drom800</strain>
        <tissue evidence="8">Blood</tissue>
    </source>
</reference>
<protein>
    <submittedName>
        <fullName evidence="8">Histone-lysine N-methyltransferase PRDM9</fullName>
    </submittedName>
</protein>
<evidence type="ECO:0000256" key="4">
    <source>
        <dbReference type="ARBA" id="ARBA00022833"/>
    </source>
</evidence>
<dbReference type="SMART" id="SM00355">
    <property type="entry name" value="ZnF_C2H2"/>
    <property type="match status" value="4"/>
</dbReference>
<evidence type="ECO:0000256" key="1">
    <source>
        <dbReference type="ARBA" id="ARBA00022723"/>
    </source>
</evidence>
<dbReference type="GO" id="GO:0010844">
    <property type="term" value="F:recombination hotspot binding"/>
    <property type="evidence" value="ECO:0007669"/>
    <property type="project" value="TreeGrafter"/>
</dbReference>
<dbReference type="PANTHER" id="PTHR16515:SF10">
    <property type="entry name" value="HISTONE-LYSINE N-METHYLTRANSFERASE PRDM9-RELATED"/>
    <property type="match status" value="1"/>
</dbReference>
<keyword evidence="1" id="KW-0479">Metal-binding</keyword>
<dbReference type="InterPro" id="IPR013087">
    <property type="entry name" value="Znf_C2H2_type"/>
</dbReference>
<evidence type="ECO:0000313" key="8">
    <source>
        <dbReference type="EMBL" id="KAB1272967.1"/>
    </source>
</evidence>
<comment type="caution">
    <text evidence="8">The sequence shown here is derived from an EMBL/GenBank/DDBJ whole genome shotgun (WGS) entry which is preliminary data.</text>
</comment>
<keyword evidence="3 5" id="KW-0863">Zinc-finger</keyword>
<dbReference type="GO" id="GO:0005634">
    <property type="term" value="C:nucleus"/>
    <property type="evidence" value="ECO:0007669"/>
    <property type="project" value="TreeGrafter"/>
</dbReference>
<organism evidence="8 9">
    <name type="scientific">Camelus dromedarius</name>
    <name type="common">Dromedary</name>
    <name type="synonym">Arabian camel</name>
    <dbReference type="NCBI Taxonomy" id="9838"/>
    <lineage>
        <taxon>Eukaryota</taxon>
        <taxon>Metazoa</taxon>
        <taxon>Chordata</taxon>
        <taxon>Craniata</taxon>
        <taxon>Vertebrata</taxon>
        <taxon>Euteleostomi</taxon>
        <taxon>Mammalia</taxon>
        <taxon>Eutheria</taxon>
        <taxon>Laurasiatheria</taxon>
        <taxon>Artiodactyla</taxon>
        <taxon>Tylopoda</taxon>
        <taxon>Camelidae</taxon>
        <taxon>Camelus</taxon>
    </lineage>
</organism>
<accession>A0A5N4DPI2</accession>
<dbReference type="GO" id="GO:0010845">
    <property type="term" value="P:positive regulation of reciprocal meiotic recombination"/>
    <property type="evidence" value="ECO:0007669"/>
    <property type="project" value="TreeGrafter"/>
</dbReference>
<feature type="domain" description="C2H2-type" evidence="7">
    <location>
        <begin position="156"/>
        <end position="183"/>
    </location>
</feature>
<dbReference type="GO" id="GO:0032259">
    <property type="term" value="P:methylation"/>
    <property type="evidence" value="ECO:0007669"/>
    <property type="project" value="UniProtKB-KW"/>
</dbReference>
<feature type="domain" description="C2H2-type" evidence="7">
    <location>
        <begin position="252"/>
        <end position="279"/>
    </location>
</feature>
<feature type="domain" description="C2H2-type" evidence="7">
    <location>
        <begin position="225"/>
        <end position="252"/>
    </location>
</feature>
<feature type="domain" description="C2H2-type" evidence="7">
    <location>
        <begin position="280"/>
        <end position="307"/>
    </location>
</feature>
<feature type="region of interest" description="Disordered" evidence="6">
    <location>
        <begin position="302"/>
        <end position="327"/>
    </location>
</feature>
<dbReference type="SUPFAM" id="SSF57667">
    <property type="entry name" value="beta-beta-alpha zinc fingers"/>
    <property type="match status" value="3"/>
</dbReference>
<keyword evidence="8" id="KW-0808">Transferase</keyword>
<dbReference type="FunFam" id="3.30.160.60:FF:000710">
    <property type="entry name" value="Zinc finger protein 768"/>
    <property type="match status" value="1"/>
</dbReference>
<dbReference type="Pfam" id="PF00096">
    <property type="entry name" value="zf-C2H2"/>
    <property type="match status" value="4"/>
</dbReference>
<feature type="domain" description="C2H2-type" evidence="7">
    <location>
        <begin position="137"/>
        <end position="155"/>
    </location>
</feature>
<dbReference type="PROSITE" id="PS50157">
    <property type="entry name" value="ZINC_FINGER_C2H2_2"/>
    <property type="match status" value="6"/>
</dbReference>
<evidence type="ECO:0000313" key="9">
    <source>
        <dbReference type="Proteomes" id="UP000299084"/>
    </source>
</evidence>
<dbReference type="GO" id="GO:0010468">
    <property type="term" value="P:regulation of gene expression"/>
    <property type="evidence" value="ECO:0007669"/>
    <property type="project" value="TreeGrafter"/>
</dbReference>
<dbReference type="Proteomes" id="UP000299084">
    <property type="component" value="Unassembled WGS sequence"/>
</dbReference>
<dbReference type="AlphaFoldDB" id="A0A5N4DPI2"/>
<dbReference type="GO" id="GO:0046975">
    <property type="term" value="F:histone H3K36 methyltransferase activity"/>
    <property type="evidence" value="ECO:0007669"/>
    <property type="project" value="TreeGrafter"/>
</dbReference>
<feature type="compositionally biased region" description="Polar residues" evidence="6">
    <location>
        <begin position="112"/>
        <end position="127"/>
    </location>
</feature>
<name>A0A5N4DPI2_CAMDR</name>
<evidence type="ECO:0000256" key="3">
    <source>
        <dbReference type="ARBA" id="ARBA00022771"/>
    </source>
</evidence>
<proteinExistence type="predicted"/>
<dbReference type="InterPro" id="IPR036236">
    <property type="entry name" value="Znf_C2H2_sf"/>
</dbReference>